<feature type="compositionally biased region" description="Acidic residues" evidence="6">
    <location>
        <begin position="286"/>
        <end position="305"/>
    </location>
</feature>
<reference evidence="8" key="1">
    <citation type="submission" date="2013-03" db="EMBL/GenBank/DDBJ databases">
        <title>The Genome Sequence of Anopheles dirus WRAIR2.</title>
        <authorList>
            <consortium name="The Broad Institute Genomics Platform"/>
            <person name="Neafsey D.E."/>
            <person name="Walton C."/>
            <person name="Walker B."/>
            <person name="Young S.K."/>
            <person name="Zeng Q."/>
            <person name="Gargeya S."/>
            <person name="Fitzgerald M."/>
            <person name="Haas B."/>
            <person name="Abouelleil A."/>
            <person name="Allen A.W."/>
            <person name="Alvarado L."/>
            <person name="Arachchi H.M."/>
            <person name="Berlin A.M."/>
            <person name="Chapman S.B."/>
            <person name="Gainer-Dewar J."/>
            <person name="Goldberg J."/>
            <person name="Griggs A."/>
            <person name="Gujja S."/>
            <person name="Hansen M."/>
            <person name="Howarth C."/>
            <person name="Imamovic A."/>
            <person name="Ireland A."/>
            <person name="Larimer J."/>
            <person name="McCowan C."/>
            <person name="Murphy C."/>
            <person name="Pearson M."/>
            <person name="Poon T.W."/>
            <person name="Priest M."/>
            <person name="Roberts A."/>
            <person name="Saif S."/>
            <person name="Shea T."/>
            <person name="Sisk P."/>
            <person name="Sykes S."/>
            <person name="Wortman J."/>
            <person name="Nusbaum C."/>
            <person name="Birren B."/>
        </authorList>
    </citation>
    <scope>NUCLEOTIDE SEQUENCE [LARGE SCALE GENOMIC DNA]</scope>
    <source>
        <strain evidence="8">WRAIR2</strain>
    </source>
</reference>
<dbReference type="InterPro" id="IPR010301">
    <property type="entry name" value="RRP1"/>
</dbReference>
<dbReference type="PANTHER" id="PTHR13026">
    <property type="entry name" value="NNP-1 PROTEIN NOVEL NUCLEAR PROTEIN 1 NOP52"/>
    <property type="match status" value="1"/>
</dbReference>
<reference evidence="7" key="2">
    <citation type="submission" date="2020-05" db="UniProtKB">
        <authorList>
            <consortium name="EnsemblMetazoa"/>
        </authorList>
    </citation>
    <scope>IDENTIFICATION</scope>
    <source>
        <strain evidence="7">WRAIR2</strain>
    </source>
</reference>
<dbReference type="PANTHER" id="PTHR13026:SF0">
    <property type="entry name" value="RIBOSOMAL RNA PROCESSING 1B"/>
    <property type="match status" value="1"/>
</dbReference>
<dbReference type="STRING" id="7168.A0A182NR75"/>
<proteinExistence type="inferred from homology"/>
<name>A0A182NR75_9DIPT</name>
<feature type="compositionally biased region" description="Basic and acidic residues" evidence="6">
    <location>
        <begin position="448"/>
        <end position="463"/>
    </location>
</feature>
<evidence type="ECO:0000256" key="2">
    <source>
        <dbReference type="ARBA" id="ARBA00006374"/>
    </source>
</evidence>
<feature type="region of interest" description="Disordered" evidence="6">
    <location>
        <begin position="433"/>
        <end position="501"/>
    </location>
</feature>
<keyword evidence="4" id="KW-0539">Nucleus</keyword>
<evidence type="ECO:0000256" key="3">
    <source>
        <dbReference type="ARBA" id="ARBA00022552"/>
    </source>
</evidence>
<dbReference type="VEuPathDB" id="VectorBase:ADIR010165"/>
<dbReference type="SUPFAM" id="SSF48371">
    <property type="entry name" value="ARM repeat"/>
    <property type="match status" value="1"/>
</dbReference>
<evidence type="ECO:0000256" key="5">
    <source>
        <dbReference type="SAM" id="Coils"/>
    </source>
</evidence>
<evidence type="ECO:0000256" key="4">
    <source>
        <dbReference type="ARBA" id="ARBA00023242"/>
    </source>
</evidence>
<feature type="region of interest" description="Disordered" evidence="6">
    <location>
        <begin position="563"/>
        <end position="616"/>
    </location>
</feature>
<comment type="similarity">
    <text evidence="2">Belongs to the RRP1 family.</text>
</comment>
<dbReference type="Proteomes" id="UP000075884">
    <property type="component" value="Unassembled WGS sequence"/>
</dbReference>
<accession>A0A182NR75</accession>
<dbReference type="GO" id="GO:0005634">
    <property type="term" value="C:nucleus"/>
    <property type="evidence" value="ECO:0007669"/>
    <property type="project" value="UniProtKB-SubCell"/>
</dbReference>
<feature type="compositionally biased region" description="Low complexity" evidence="6">
    <location>
        <begin position="710"/>
        <end position="722"/>
    </location>
</feature>
<dbReference type="AlphaFoldDB" id="A0A182NR75"/>
<feature type="region of interest" description="Disordered" evidence="6">
    <location>
        <begin position="692"/>
        <end position="722"/>
    </location>
</feature>
<evidence type="ECO:0000313" key="8">
    <source>
        <dbReference type="Proteomes" id="UP000075884"/>
    </source>
</evidence>
<feature type="coiled-coil region" evidence="5">
    <location>
        <begin position="511"/>
        <end position="546"/>
    </location>
</feature>
<sequence length="733" mass="83282">MVVKEDETIVATENTTEARKMKKNESSNKASIIAQEIKFARTLAGNDAPMRRRVLKNLKTWLSTRSQSTFAFSDADFMRLWKGLFYCMWMSDKPLVQEELADSLASLVHCFDQNIPVAMQFFKAFLTTMGNEWFGIDRWRMDKFMMLVRRVTRQALVALHEAGWQKEHVEHFSNSVNETILNRDVVSYGLMNHFNDLFLNELAKVSDGEIPKPTVTQILDVFVRYMLTTDDGTVSQSIKKNIFHSLMQQSELGQMFEEKFEMWKGRNFVSGNINNVEFVDEEDLAAGGEDGEAGEGGGEDEEEQEGPEKKQTAEVEADEENENEEETQSDQDQGREKVLDPRAGRVNVEIPQIEFDPLDIVELFETYRYKSYVTTNGKKRAIEMIRQFTKFADGVYPLGVKKVPSINPRDYSVNIKEKVEEFEKFRKDLVGEKPKSMKEKKKERRILKKQERQRLAAEMEKKAAAGANGTRDESDENNETLEQDSEAAPAAEKTGKIKKRRVRLPKISPALARKQTKLQLLERKKEEKMKLLMERLKKKKNAAKTTDPGDEVVPQLVPCTVAEQKKPKKDTSTASVESPVKKIAKKKLQANGEPPSNDGKPFATKDEWSEPLKEGEEEYFIPSRKLKTLAPMVEKTPKVKTPAAKTPATLKRAASTTIAALADGDDPTTPARKRVKIALNKNVAQDLVEHIKQVKSSPQLPFDSSRKPSKSLLKPNLIPSPINPFYKKKIGLK</sequence>
<dbReference type="InterPro" id="IPR016024">
    <property type="entry name" value="ARM-type_fold"/>
</dbReference>
<dbReference type="EnsemblMetazoa" id="ADIR010165-RA">
    <property type="protein sequence ID" value="ADIR010165-PA"/>
    <property type="gene ID" value="ADIR010165"/>
</dbReference>
<evidence type="ECO:0000256" key="6">
    <source>
        <dbReference type="SAM" id="MobiDB-lite"/>
    </source>
</evidence>
<comment type="subcellular location">
    <subcellularLocation>
        <location evidence="1">Nucleus</location>
    </subcellularLocation>
</comment>
<feature type="compositionally biased region" description="Acidic residues" evidence="6">
    <location>
        <begin position="315"/>
        <end position="329"/>
    </location>
</feature>
<dbReference type="GO" id="GO:0030688">
    <property type="term" value="C:preribosome, small subunit precursor"/>
    <property type="evidence" value="ECO:0007669"/>
    <property type="project" value="InterPro"/>
</dbReference>
<feature type="compositionally biased region" description="Basic residues" evidence="6">
    <location>
        <begin position="438"/>
        <end position="447"/>
    </location>
</feature>
<organism evidence="7 8">
    <name type="scientific">Anopheles dirus</name>
    <dbReference type="NCBI Taxonomy" id="7168"/>
    <lineage>
        <taxon>Eukaryota</taxon>
        <taxon>Metazoa</taxon>
        <taxon>Ecdysozoa</taxon>
        <taxon>Arthropoda</taxon>
        <taxon>Hexapoda</taxon>
        <taxon>Insecta</taxon>
        <taxon>Pterygota</taxon>
        <taxon>Neoptera</taxon>
        <taxon>Endopterygota</taxon>
        <taxon>Diptera</taxon>
        <taxon>Nematocera</taxon>
        <taxon>Culicoidea</taxon>
        <taxon>Culicidae</taxon>
        <taxon>Anophelinae</taxon>
        <taxon>Anopheles</taxon>
    </lineage>
</organism>
<protein>
    <submittedName>
        <fullName evidence="7">Uncharacterized protein</fullName>
    </submittedName>
</protein>
<evidence type="ECO:0000256" key="1">
    <source>
        <dbReference type="ARBA" id="ARBA00004123"/>
    </source>
</evidence>
<feature type="region of interest" description="Disordered" evidence="6">
    <location>
        <begin position="286"/>
        <end position="342"/>
    </location>
</feature>
<feature type="compositionally biased region" description="Acidic residues" evidence="6">
    <location>
        <begin position="473"/>
        <end position="485"/>
    </location>
</feature>
<feature type="compositionally biased region" description="Basic and acidic residues" evidence="6">
    <location>
        <begin position="603"/>
        <end position="614"/>
    </location>
</feature>
<dbReference type="GO" id="GO:0006364">
    <property type="term" value="P:rRNA processing"/>
    <property type="evidence" value="ECO:0007669"/>
    <property type="project" value="UniProtKB-KW"/>
</dbReference>
<keyword evidence="3" id="KW-0698">rRNA processing</keyword>
<dbReference type="Pfam" id="PF05997">
    <property type="entry name" value="Nop52"/>
    <property type="match status" value="1"/>
</dbReference>
<keyword evidence="8" id="KW-1185">Reference proteome</keyword>
<feature type="compositionally biased region" description="Basic and acidic residues" evidence="6">
    <location>
        <begin position="332"/>
        <end position="342"/>
    </location>
</feature>
<evidence type="ECO:0000313" key="7">
    <source>
        <dbReference type="EnsemblMetazoa" id="ADIR010165-PA"/>
    </source>
</evidence>
<keyword evidence="5" id="KW-0175">Coiled coil</keyword>